<evidence type="ECO:0000256" key="14">
    <source>
        <dbReference type="ARBA" id="ARBA00023211"/>
    </source>
</evidence>
<gene>
    <name evidence="17" type="primary">WBGene00278055</name>
</gene>
<dbReference type="GO" id="GO:0005794">
    <property type="term" value="C:Golgi apparatus"/>
    <property type="evidence" value="ECO:0000318"/>
    <property type="project" value="GO_Central"/>
</dbReference>
<comment type="pathway">
    <text evidence="3 16">Protein modification; protein glycosylation.</text>
</comment>
<evidence type="ECO:0000256" key="11">
    <source>
        <dbReference type="ARBA" id="ARBA00023136"/>
    </source>
</evidence>
<feature type="transmembrane region" description="Helical" evidence="16">
    <location>
        <begin position="113"/>
        <end position="130"/>
    </location>
</feature>
<dbReference type="GO" id="GO:0006688">
    <property type="term" value="P:glycosphingolipid biosynthetic process"/>
    <property type="evidence" value="ECO:0000318"/>
    <property type="project" value="GO_Central"/>
</dbReference>
<keyword evidence="13 16" id="KW-0325">Glycoprotein</keyword>
<dbReference type="OrthoDB" id="10038994at2759"/>
<dbReference type="InterPro" id="IPR027995">
    <property type="entry name" value="Galactosyl_T_N"/>
</dbReference>
<evidence type="ECO:0000256" key="12">
    <source>
        <dbReference type="ARBA" id="ARBA00023157"/>
    </source>
</evidence>
<evidence type="ECO:0000256" key="10">
    <source>
        <dbReference type="ARBA" id="ARBA00022989"/>
    </source>
</evidence>
<dbReference type="AlphaFoldDB" id="A0A2A6BDD2"/>
<keyword evidence="7 16" id="KW-0812">Transmembrane</keyword>
<evidence type="ECO:0000256" key="15">
    <source>
        <dbReference type="ARBA" id="ARBA00084120"/>
    </source>
</evidence>
<proteinExistence type="inferred from homology"/>
<evidence type="ECO:0000256" key="5">
    <source>
        <dbReference type="ARBA" id="ARBA00022676"/>
    </source>
</evidence>
<keyword evidence="10 16" id="KW-1133">Transmembrane helix</keyword>
<evidence type="ECO:0000256" key="16">
    <source>
        <dbReference type="RuleBase" id="RU368121"/>
    </source>
</evidence>
<keyword evidence="6 16" id="KW-0808">Transferase</keyword>
<evidence type="ECO:0000256" key="4">
    <source>
        <dbReference type="ARBA" id="ARBA00005735"/>
    </source>
</evidence>
<dbReference type="InterPro" id="IPR027791">
    <property type="entry name" value="Galactosyl_T_C"/>
</dbReference>
<reference evidence="17" key="2">
    <citation type="submission" date="2022-06" db="UniProtKB">
        <authorList>
            <consortium name="EnsemblMetazoa"/>
        </authorList>
    </citation>
    <scope>IDENTIFICATION</scope>
    <source>
        <strain evidence="17">PS312</strain>
    </source>
</reference>
<dbReference type="EC" id="2.4.1.-" evidence="16"/>
<dbReference type="PANTHER" id="PTHR19300:SF57">
    <property type="entry name" value="BETA-1,4-N-ACETYLGALACTOSAMINYLTRANSFERASE"/>
    <property type="match status" value="1"/>
</dbReference>
<comment type="cofactor">
    <cofactor evidence="1 16">
        <name>Mn(2+)</name>
        <dbReference type="ChEBI" id="CHEBI:29035"/>
    </cofactor>
</comment>
<dbReference type="PRINTS" id="PR02050">
    <property type="entry name" value="B14GALTRFASE"/>
</dbReference>
<reference evidence="18" key="1">
    <citation type="journal article" date="2008" name="Nat. Genet.">
        <title>The Pristionchus pacificus genome provides a unique perspective on nematode lifestyle and parasitism.</title>
        <authorList>
            <person name="Dieterich C."/>
            <person name="Clifton S.W."/>
            <person name="Schuster L.N."/>
            <person name="Chinwalla A."/>
            <person name="Delehaunty K."/>
            <person name="Dinkelacker I."/>
            <person name="Fulton L."/>
            <person name="Fulton R."/>
            <person name="Godfrey J."/>
            <person name="Minx P."/>
            <person name="Mitreva M."/>
            <person name="Roeseler W."/>
            <person name="Tian H."/>
            <person name="Witte H."/>
            <person name="Yang S.P."/>
            <person name="Wilson R.K."/>
            <person name="Sommer R.J."/>
        </authorList>
    </citation>
    <scope>NUCLEOTIDE SEQUENCE [LARGE SCALE GENOMIC DNA]</scope>
    <source>
        <strain evidence="18">PS312</strain>
    </source>
</reference>
<keyword evidence="8 16" id="KW-0479">Metal-binding</keyword>
<comment type="subcellular location">
    <subcellularLocation>
        <location evidence="2 16">Membrane</location>
        <topology evidence="2 16">Single-pass type II membrane protein</topology>
    </subcellularLocation>
</comment>
<sequence>MSVQEWCHLSRQIKFRHDYLNVRNVEFGENMENNECTRFATLNVGTLSGRLLEMVDMMIRRRIEALCVQEIRWKGNESRWANGYQLVCSEGDGLKNGVAELAAANAKSMHPRLKIVVVLLAIATIVHIILDDGAFFSSLASFNFDYHTSIDTIADGTSSTLNESFVESLEVNGTSLCPVTPPGLVGKIRVWMDGPSYDQLEKLYSSWIDKGGHSYPRHCISRHKVAIIVPYRDRDTQLRIMLHNLHALLTKQQLDYGIYIVEQVSPGVFNRAKLMNIGYEEAIKDYNWDCFVFHDVDLLPEDDRNIYSCPAQPRHMSVAVDKFNYKLPYGSIFGGISALTREHIEKINGFSNDYWGWGGEDDDLSTRVSLAGYKISRYPADIARYKMIKHSHESSNKINKCRYKLMGKTKQRWMSDGISSLNYKVIRMEKRPLFTNILVDLLYEESITKLRKTFPSC</sequence>
<keyword evidence="5 16" id="KW-0328">Glycosyltransferase</keyword>
<evidence type="ECO:0000256" key="6">
    <source>
        <dbReference type="ARBA" id="ARBA00022679"/>
    </source>
</evidence>
<dbReference type="SUPFAM" id="SSF53448">
    <property type="entry name" value="Nucleotide-diphospho-sugar transferases"/>
    <property type="match status" value="1"/>
</dbReference>
<evidence type="ECO:0000256" key="2">
    <source>
        <dbReference type="ARBA" id="ARBA00004606"/>
    </source>
</evidence>
<dbReference type="CDD" id="cd00899">
    <property type="entry name" value="b4GalT"/>
    <property type="match status" value="1"/>
</dbReference>
<organism evidence="17 18">
    <name type="scientific">Pristionchus pacificus</name>
    <name type="common">Parasitic nematode worm</name>
    <dbReference type="NCBI Taxonomy" id="54126"/>
    <lineage>
        <taxon>Eukaryota</taxon>
        <taxon>Metazoa</taxon>
        <taxon>Ecdysozoa</taxon>
        <taxon>Nematoda</taxon>
        <taxon>Chromadorea</taxon>
        <taxon>Rhabditida</taxon>
        <taxon>Rhabditina</taxon>
        <taxon>Diplogasteromorpha</taxon>
        <taxon>Diplogasteroidea</taxon>
        <taxon>Neodiplogasteridae</taxon>
        <taxon>Pristionchus</taxon>
    </lineage>
</organism>
<evidence type="ECO:0000256" key="9">
    <source>
        <dbReference type="ARBA" id="ARBA00022968"/>
    </source>
</evidence>
<dbReference type="Gene3D" id="3.90.550.10">
    <property type="entry name" value="Spore Coat Polysaccharide Biosynthesis Protein SpsA, Chain A"/>
    <property type="match status" value="1"/>
</dbReference>
<dbReference type="InterPro" id="IPR029044">
    <property type="entry name" value="Nucleotide-diphossugar_trans"/>
</dbReference>
<keyword evidence="15" id="KW-0978">Insecticide resistance</keyword>
<keyword evidence="18" id="KW-1185">Reference proteome</keyword>
<dbReference type="GO" id="GO:0016020">
    <property type="term" value="C:membrane"/>
    <property type="evidence" value="ECO:0007669"/>
    <property type="project" value="UniProtKB-SubCell"/>
</dbReference>
<dbReference type="GO" id="GO:0005975">
    <property type="term" value="P:carbohydrate metabolic process"/>
    <property type="evidence" value="ECO:0007669"/>
    <property type="project" value="InterPro"/>
</dbReference>
<keyword evidence="11 16" id="KW-0472">Membrane</keyword>
<evidence type="ECO:0000256" key="8">
    <source>
        <dbReference type="ARBA" id="ARBA00022723"/>
    </source>
</evidence>
<comment type="function">
    <text evidence="16">Catalyzes the transfer of galactose onto proteins or lipids.</text>
</comment>
<evidence type="ECO:0000256" key="7">
    <source>
        <dbReference type="ARBA" id="ARBA00022692"/>
    </source>
</evidence>
<keyword evidence="12" id="KW-1015">Disulfide bond</keyword>
<dbReference type="FunFam" id="3.90.550.10:FF:000037">
    <property type="entry name" value="Beta-1,4-galactosyltransferase 6"/>
    <property type="match status" value="1"/>
</dbReference>
<dbReference type="Pfam" id="PF13733">
    <property type="entry name" value="Glyco_transf_7N"/>
    <property type="match status" value="1"/>
</dbReference>
<dbReference type="EnsemblMetazoa" id="PPA39686.1">
    <property type="protein sequence ID" value="PPA39686.1"/>
    <property type="gene ID" value="WBGene00278055"/>
</dbReference>
<evidence type="ECO:0000256" key="1">
    <source>
        <dbReference type="ARBA" id="ARBA00001936"/>
    </source>
</evidence>
<keyword evidence="9 16" id="KW-0735">Signal-anchor</keyword>
<comment type="similarity">
    <text evidence="4 16">Belongs to the glycosyltransferase 7 family.</text>
</comment>
<dbReference type="Proteomes" id="UP000005239">
    <property type="component" value="Unassembled WGS sequence"/>
</dbReference>
<accession>A0A2A6BDD2</accession>
<name>A0A2A6BDD2_PRIPA</name>
<evidence type="ECO:0000313" key="18">
    <source>
        <dbReference type="Proteomes" id="UP000005239"/>
    </source>
</evidence>
<protein>
    <recommendedName>
        <fullName evidence="16">Beta-1,4-N-acetylgalactosaminyltransferase</fullName>
        <ecNumber evidence="16">2.4.1.-</ecNumber>
    </recommendedName>
    <alternativeName>
        <fullName evidence="16">Beta-4-GalNAcT</fullName>
    </alternativeName>
</protein>
<dbReference type="GO" id="GO:0046872">
    <property type="term" value="F:metal ion binding"/>
    <property type="evidence" value="ECO:0007669"/>
    <property type="project" value="UniProtKB-UniRule"/>
</dbReference>
<dbReference type="InterPro" id="IPR003859">
    <property type="entry name" value="Galactosyl_T"/>
</dbReference>
<evidence type="ECO:0000313" key="17">
    <source>
        <dbReference type="EnsemblMetazoa" id="PPA39686.1"/>
    </source>
</evidence>
<evidence type="ECO:0000256" key="13">
    <source>
        <dbReference type="ARBA" id="ARBA00023180"/>
    </source>
</evidence>
<dbReference type="PANTHER" id="PTHR19300">
    <property type="entry name" value="BETA-1,4-GALACTOSYLTRANSFERASE"/>
    <property type="match status" value="1"/>
</dbReference>
<dbReference type="Pfam" id="PF02709">
    <property type="entry name" value="Glyco_transf_7C"/>
    <property type="match status" value="1"/>
</dbReference>
<accession>A0A8R1YT19</accession>
<dbReference type="GO" id="GO:0033842">
    <property type="term" value="F:N-acetyl-beta-glucosaminyl-derivative 4-beta-N-acetylgalactosaminyltransferase activity"/>
    <property type="evidence" value="ECO:0000318"/>
    <property type="project" value="GO_Central"/>
</dbReference>
<evidence type="ECO:0000256" key="3">
    <source>
        <dbReference type="ARBA" id="ARBA00004922"/>
    </source>
</evidence>
<keyword evidence="14 16" id="KW-0464">Manganese</keyword>